<evidence type="ECO:0000313" key="1">
    <source>
        <dbReference type="EMBL" id="KDB27852.1"/>
    </source>
</evidence>
<comment type="caution">
    <text evidence="1">The sequence shown here is derived from an EMBL/GenBank/DDBJ whole genome shotgun (WGS) entry which is preliminary data.</text>
</comment>
<evidence type="ECO:0000313" key="2">
    <source>
        <dbReference type="Proteomes" id="UP000024533"/>
    </source>
</evidence>
<dbReference type="HOGENOM" id="CLU_2238524_0_0_1"/>
<organism evidence="1 2">
    <name type="scientific">Trichophyton interdigitale (strain MR816)</name>
    <dbReference type="NCBI Taxonomy" id="1215338"/>
    <lineage>
        <taxon>Eukaryota</taxon>
        <taxon>Fungi</taxon>
        <taxon>Dikarya</taxon>
        <taxon>Ascomycota</taxon>
        <taxon>Pezizomycotina</taxon>
        <taxon>Eurotiomycetes</taxon>
        <taxon>Eurotiomycetidae</taxon>
        <taxon>Onygenales</taxon>
        <taxon>Arthrodermataceae</taxon>
        <taxon>Trichophyton</taxon>
    </lineage>
</organism>
<sequence>MQVRLLEVIFELIPYIKLKLDLYSSASHPAALYQTKRYIKRPLDGENISKTSAHGEYGAYGVQAGISVFRMGAEQVCLSLLCVLAKDGYMAAPDLPRAGALTIAM</sequence>
<protein>
    <submittedName>
        <fullName evidence="1">Uncharacterized protein</fullName>
    </submittedName>
</protein>
<dbReference type="EMBL" id="AOKY01000033">
    <property type="protein sequence ID" value="KDB27852.1"/>
    <property type="molecule type" value="Genomic_DNA"/>
</dbReference>
<dbReference type="AlphaFoldDB" id="A0A059JK40"/>
<proteinExistence type="predicted"/>
<gene>
    <name evidence="1" type="ORF">H109_00419</name>
</gene>
<accession>A0A059JK40</accession>
<keyword evidence="2" id="KW-1185">Reference proteome</keyword>
<name>A0A059JK40_TRIIM</name>
<dbReference type="Proteomes" id="UP000024533">
    <property type="component" value="Unassembled WGS sequence"/>
</dbReference>
<reference evidence="1 2" key="1">
    <citation type="submission" date="2014-02" db="EMBL/GenBank/DDBJ databases">
        <title>The Genome Sequence of Trichophyton interdigitale MR816.</title>
        <authorList>
            <consortium name="The Broad Institute Genomics Platform"/>
            <person name="Cuomo C.A."/>
            <person name="White T.C."/>
            <person name="Graser Y."/>
            <person name="Martinez-Rossi N."/>
            <person name="Heitman J."/>
            <person name="Young S.K."/>
            <person name="Zeng Q."/>
            <person name="Gargeya S."/>
            <person name="Abouelleil A."/>
            <person name="Alvarado L."/>
            <person name="Chapman S.B."/>
            <person name="Gainer-Dewar J."/>
            <person name="Goldberg J."/>
            <person name="Griggs A."/>
            <person name="Gujja S."/>
            <person name="Hansen M."/>
            <person name="Howarth C."/>
            <person name="Imamovic A."/>
            <person name="Larimer J."/>
            <person name="Martinez D."/>
            <person name="Murphy C."/>
            <person name="Pearson M.D."/>
            <person name="Persinoti G."/>
            <person name="Poon T."/>
            <person name="Priest M."/>
            <person name="Roberts A.D."/>
            <person name="Saif S."/>
            <person name="Shea T.D."/>
            <person name="Sykes S.N."/>
            <person name="Wortman J."/>
            <person name="Nusbaum C."/>
            <person name="Birren B."/>
        </authorList>
    </citation>
    <scope>NUCLEOTIDE SEQUENCE [LARGE SCALE GENOMIC DNA]</scope>
    <source>
        <strain evidence="1 2">MR816</strain>
    </source>
</reference>